<evidence type="ECO:0000259" key="2">
    <source>
        <dbReference type="Pfam" id="PF01861"/>
    </source>
</evidence>
<dbReference type="InterPro" id="IPR051720">
    <property type="entry name" value="rRNA_MeTrfase/Polyamine_Synth"/>
</dbReference>
<gene>
    <name evidence="1" type="primary">bpsA</name>
    <name evidence="3" type="ORF">ATZ99_20780</name>
</gene>
<dbReference type="PANTHER" id="PTHR23290:SF0">
    <property type="entry name" value="RRNA N6-ADENOSINE-METHYLTRANSFERASE METTL5"/>
    <property type="match status" value="1"/>
</dbReference>
<feature type="domain" description="N(4)-bis(aminopropyl)spermidine synthase C-terminal" evidence="2">
    <location>
        <begin position="110"/>
        <end position="350"/>
    </location>
</feature>
<comment type="catalytic activity">
    <reaction evidence="1">
        <text>2 S-adenosyl 3-(methylsulfanyl)propylamine + spermidine = N(4)-bis(aminopropyl)spermidine + 2 S-methyl-5'-thioadenosine + 2 H(+)</text>
        <dbReference type="Rhea" id="RHEA:44132"/>
        <dbReference type="ChEBI" id="CHEBI:15378"/>
        <dbReference type="ChEBI" id="CHEBI:17509"/>
        <dbReference type="ChEBI" id="CHEBI:57443"/>
        <dbReference type="ChEBI" id="CHEBI:57834"/>
        <dbReference type="ChEBI" id="CHEBI:82771"/>
        <dbReference type="EC" id="2.5.1.128"/>
    </reaction>
</comment>
<evidence type="ECO:0000256" key="1">
    <source>
        <dbReference type="HAMAP-Rule" id="MF_01947"/>
    </source>
</evidence>
<keyword evidence="4" id="KW-1185">Reference proteome</keyword>
<evidence type="ECO:0000313" key="4">
    <source>
        <dbReference type="Proteomes" id="UP000075737"/>
    </source>
</evidence>
<dbReference type="EMBL" id="LOHZ01000043">
    <property type="protein sequence ID" value="KYO64318.1"/>
    <property type="molecule type" value="Genomic_DNA"/>
</dbReference>
<keyword evidence="1" id="KW-0620">Polyamine biosynthesis</keyword>
<proteinExistence type="inferred from homology"/>
<comment type="subcellular location">
    <subcellularLocation>
        <location evidence="1">Cytoplasm</location>
    </subcellularLocation>
</comment>
<dbReference type="Gene3D" id="3.40.50.150">
    <property type="entry name" value="Vaccinia Virus protein VP39"/>
    <property type="match status" value="1"/>
</dbReference>
<dbReference type="PATRIC" id="fig|520767.4.peg.2200"/>
<sequence>MTGIAGIARQVERRTGIKTTARDVENILSCLQRVSHFWEVVYLSQKPFNIVAETVGILINEGLLENREDGTIGLTQAGKELVEVYRIYPKRHYACPHCERRGLDLSEFNELIKRFEQETKDRPEAVIDYDQGYVTSKTVISRIAMMAERGDLEGKKLLVLGDDDLVSLAAGLSELPQEVVVLEIDDRIIDYINKKAVQLELPVKAYKYDFRQSLPGEFVRAFDTFTTDPPETIEALEVVMKRGLAGLKGEGCAGYFGITKAESSFVKWREFQKMLLNKFDVTITDIIEDFNQYVNWGYLLESIRDDYSFVQVKPKLNWYRSSMYRIETVSGFSGVDNEPQECELYLDNEALIYKPVSLTK</sequence>
<dbReference type="RefSeq" id="WP_068749175.1">
    <property type="nucleotide sequence ID" value="NZ_LOHZ01000043.1"/>
</dbReference>
<dbReference type="HAMAP" id="MF_01947">
    <property type="entry name" value="Aminopropyltransf_BpsA"/>
    <property type="match status" value="1"/>
</dbReference>
<dbReference type="SUPFAM" id="SSF53335">
    <property type="entry name" value="S-adenosyl-L-methionine-dependent methyltransferases"/>
    <property type="match status" value="1"/>
</dbReference>
<comment type="caution">
    <text evidence="3">The sequence shown here is derived from an EMBL/GenBank/DDBJ whole genome shotgun (WGS) entry which is preliminary data.</text>
</comment>
<evidence type="ECO:0000313" key="3">
    <source>
        <dbReference type="EMBL" id="KYO64318.1"/>
    </source>
</evidence>
<dbReference type="InterPro" id="IPR002723">
    <property type="entry name" value="BpsA_C"/>
</dbReference>
<dbReference type="AlphaFoldDB" id="A0A161Q1T2"/>
<dbReference type="Gene3D" id="1.10.10.10">
    <property type="entry name" value="Winged helix-like DNA-binding domain superfamily/Winged helix DNA-binding domain"/>
    <property type="match status" value="1"/>
</dbReference>
<keyword evidence="1" id="KW-0808">Transferase</keyword>
<dbReference type="PANTHER" id="PTHR23290">
    <property type="entry name" value="RRNA N6-ADENOSINE-METHYLTRANSFERASE METTL5"/>
    <property type="match status" value="1"/>
</dbReference>
<dbReference type="InterPro" id="IPR036388">
    <property type="entry name" value="WH-like_DNA-bd_sf"/>
</dbReference>
<dbReference type="Pfam" id="PF01861">
    <property type="entry name" value="BpsA_C"/>
    <property type="match status" value="1"/>
</dbReference>
<name>A0A161Q1T2_9FIRM</name>
<organism evidence="3 4">
    <name type="scientific">Thermovenabulum gondwanense</name>
    <dbReference type="NCBI Taxonomy" id="520767"/>
    <lineage>
        <taxon>Bacteria</taxon>
        <taxon>Bacillati</taxon>
        <taxon>Bacillota</taxon>
        <taxon>Clostridia</taxon>
        <taxon>Thermosediminibacterales</taxon>
        <taxon>Thermosediminibacteraceae</taxon>
        <taxon>Thermovenabulum</taxon>
    </lineage>
</organism>
<dbReference type="PIRSF" id="PIRSF005895">
    <property type="entry name" value="UCP005895_mtase"/>
    <property type="match status" value="1"/>
</dbReference>
<dbReference type="InterPro" id="IPR014435">
    <property type="entry name" value="BpsA"/>
</dbReference>
<dbReference type="GO" id="GO:0005737">
    <property type="term" value="C:cytoplasm"/>
    <property type="evidence" value="ECO:0007669"/>
    <property type="project" value="UniProtKB-SubCell"/>
</dbReference>
<comment type="pathway">
    <text evidence="1">Amine and polyamine biosynthesis.</text>
</comment>
<keyword evidence="1" id="KW-0963">Cytoplasm</keyword>
<dbReference type="Proteomes" id="UP000075737">
    <property type="component" value="Unassembled WGS sequence"/>
</dbReference>
<protein>
    <recommendedName>
        <fullName evidence="1">N(4)-bis(aminopropyl)spermidine synthase</fullName>
        <ecNumber evidence="1">2.5.1.128</ecNumber>
    </recommendedName>
    <alternativeName>
        <fullName evidence="1">Branched-chain polyamine synthase A</fullName>
    </alternativeName>
</protein>
<dbReference type="GO" id="GO:0006596">
    <property type="term" value="P:polyamine biosynthetic process"/>
    <property type="evidence" value="ECO:0007669"/>
    <property type="project" value="UniProtKB-UniRule"/>
</dbReference>
<comment type="function">
    <text evidence="1">Involved in the biosynthesis of branched-chain polyamines, which support the growth of thermophiles under high-temperature conditions. Catalyzes the sequential condensation of spermidine with the aminopropyl groups of decarboxylated S-adenosylmethionines to produce N(4)-bis(aminopropyl)spermidine via N(4)-aminopropylspermidine.</text>
</comment>
<dbReference type="EC" id="2.5.1.128" evidence="1"/>
<accession>A0A161Q1T2</accession>
<reference evidence="3 4" key="1">
    <citation type="submission" date="2015-12" db="EMBL/GenBank/DDBJ databases">
        <title>Draft genome of Thermovenabulum gondwanense isolated from a red thermophilic microbial mat colonisisng an outflow channel of a bore well.</title>
        <authorList>
            <person name="Patel B.K."/>
        </authorList>
    </citation>
    <scope>NUCLEOTIDE SEQUENCE [LARGE SCALE GENOMIC DNA]</scope>
    <source>
        <strain evidence="3 4">R270</strain>
    </source>
</reference>
<dbReference type="OrthoDB" id="7593728at2"/>
<dbReference type="GO" id="GO:0016765">
    <property type="term" value="F:transferase activity, transferring alkyl or aryl (other than methyl) groups"/>
    <property type="evidence" value="ECO:0007669"/>
    <property type="project" value="UniProtKB-UniRule"/>
</dbReference>
<comment type="similarity">
    <text evidence="1">Belongs to the branched-chain polyamine synthase family.</text>
</comment>
<dbReference type="InterPro" id="IPR029063">
    <property type="entry name" value="SAM-dependent_MTases_sf"/>
</dbReference>
<dbReference type="STRING" id="520767.ATZ99_20780"/>